<proteinExistence type="inferred from homology"/>
<dbReference type="InterPro" id="IPR001055">
    <property type="entry name" value="Adrenodoxin-like"/>
</dbReference>
<dbReference type="PRINTS" id="PR00355">
    <property type="entry name" value="ADRENODOXIN"/>
</dbReference>
<name>A0A8J2ZBG4_9PROT</name>
<evidence type="ECO:0000313" key="9">
    <source>
        <dbReference type="Proteomes" id="UP000597507"/>
    </source>
</evidence>
<evidence type="ECO:0000256" key="3">
    <source>
        <dbReference type="ARBA" id="ARBA00022723"/>
    </source>
</evidence>
<keyword evidence="9" id="KW-1185">Reference proteome</keyword>
<gene>
    <name evidence="8" type="primary">fdx</name>
    <name evidence="8" type="ORF">GCM10010964_19450</name>
</gene>
<protein>
    <submittedName>
        <fullName evidence="8">Ferredoxin</fullName>
    </submittedName>
</protein>
<evidence type="ECO:0000256" key="5">
    <source>
        <dbReference type="ARBA" id="ARBA00023014"/>
    </source>
</evidence>
<evidence type="ECO:0000256" key="6">
    <source>
        <dbReference type="ARBA" id="ARBA00034078"/>
    </source>
</evidence>
<dbReference type="InterPro" id="IPR036010">
    <property type="entry name" value="2Fe-2S_ferredoxin-like_sf"/>
</dbReference>
<organism evidence="8 9">
    <name type="scientific">Caldovatus sediminis</name>
    <dbReference type="NCBI Taxonomy" id="2041189"/>
    <lineage>
        <taxon>Bacteria</taxon>
        <taxon>Pseudomonadati</taxon>
        <taxon>Pseudomonadota</taxon>
        <taxon>Alphaproteobacteria</taxon>
        <taxon>Acetobacterales</taxon>
        <taxon>Roseomonadaceae</taxon>
        <taxon>Caldovatus</taxon>
    </lineage>
</organism>
<dbReference type="GO" id="GO:0046872">
    <property type="term" value="F:metal ion binding"/>
    <property type="evidence" value="ECO:0007669"/>
    <property type="project" value="UniProtKB-KW"/>
</dbReference>
<comment type="caution">
    <text evidence="8">The sequence shown here is derived from an EMBL/GenBank/DDBJ whole genome shotgun (WGS) entry which is preliminary data.</text>
</comment>
<sequence>MPRITFIQPDGAERTLDLPVGTTLMLGATQNGVRGIVAECGGCCSCATCHVYVDEDWADRLPPPEQAEDEMLFGTAAERLPNSRLSCQLTVTEEMDGLVVRIPDRQV</sequence>
<dbReference type="Pfam" id="PF00111">
    <property type="entry name" value="Fer2"/>
    <property type="match status" value="1"/>
</dbReference>
<keyword evidence="5" id="KW-0411">Iron-sulfur</keyword>
<comment type="cofactor">
    <cofactor evidence="6">
        <name>[2Fe-2S] cluster</name>
        <dbReference type="ChEBI" id="CHEBI:190135"/>
    </cofactor>
</comment>
<feature type="domain" description="2Fe-2S ferredoxin-type" evidence="7">
    <location>
        <begin position="2"/>
        <end position="106"/>
    </location>
</feature>
<dbReference type="CDD" id="cd00207">
    <property type="entry name" value="fer2"/>
    <property type="match status" value="1"/>
</dbReference>
<dbReference type="PANTHER" id="PTHR23426">
    <property type="entry name" value="FERREDOXIN/ADRENODOXIN"/>
    <property type="match status" value="1"/>
</dbReference>
<evidence type="ECO:0000313" key="8">
    <source>
        <dbReference type="EMBL" id="GGG31609.1"/>
    </source>
</evidence>
<evidence type="ECO:0000256" key="4">
    <source>
        <dbReference type="ARBA" id="ARBA00023004"/>
    </source>
</evidence>
<keyword evidence="4" id="KW-0408">Iron</keyword>
<dbReference type="Proteomes" id="UP000597507">
    <property type="component" value="Unassembled WGS sequence"/>
</dbReference>
<dbReference type="InterPro" id="IPR001041">
    <property type="entry name" value="2Fe-2S_ferredoxin-type"/>
</dbReference>
<dbReference type="AlphaFoldDB" id="A0A8J2ZBG4"/>
<accession>A0A8J2ZBG4</accession>
<evidence type="ECO:0000256" key="2">
    <source>
        <dbReference type="ARBA" id="ARBA00022714"/>
    </source>
</evidence>
<dbReference type="GO" id="GO:0009055">
    <property type="term" value="F:electron transfer activity"/>
    <property type="evidence" value="ECO:0007669"/>
    <property type="project" value="TreeGrafter"/>
</dbReference>
<dbReference type="GO" id="GO:0051537">
    <property type="term" value="F:2 iron, 2 sulfur cluster binding"/>
    <property type="evidence" value="ECO:0007669"/>
    <property type="project" value="UniProtKB-KW"/>
</dbReference>
<dbReference type="InterPro" id="IPR012675">
    <property type="entry name" value="Beta-grasp_dom_sf"/>
</dbReference>
<keyword evidence="3" id="KW-0479">Metal-binding</keyword>
<dbReference type="EMBL" id="BMKS01000005">
    <property type="protein sequence ID" value="GGG31609.1"/>
    <property type="molecule type" value="Genomic_DNA"/>
</dbReference>
<reference evidence="8 9" key="1">
    <citation type="journal article" date="2014" name="Int. J. Syst. Evol. Microbiol.">
        <title>Complete genome sequence of Corynebacterium casei LMG S-19264T (=DSM 44701T), isolated from a smear-ripened cheese.</title>
        <authorList>
            <consortium name="US DOE Joint Genome Institute (JGI-PGF)"/>
            <person name="Walter F."/>
            <person name="Albersmeier A."/>
            <person name="Kalinowski J."/>
            <person name="Ruckert C."/>
        </authorList>
    </citation>
    <scope>NUCLEOTIDE SEQUENCE [LARGE SCALE GENOMIC DNA]</scope>
    <source>
        <strain evidence="8 9">CGMCC 1.16330</strain>
    </source>
</reference>
<keyword evidence="2" id="KW-0001">2Fe-2S</keyword>
<dbReference type="PROSITE" id="PS51085">
    <property type="entry name" value="2FE2S_FER_2"/>
    <property type="match status" value="1"/>
</dbReference>
<dbReference type="RefSeq" id="WP_188899839.1">
    <property type="nucleotide sequence ID" value="NZ_BMKS01000005.1"/>
</dbReference>
<evidence type="ECO:0000256" key="1">
    <source>
        <dbReference type="ARBA" id="ARBA00010914"/>
    </source>
</evidence>
<dbReference type="SUPFAM" id="SSF54292">
    <property type="entry name" value="2Fe-2S ferredoxin-like"/>
    <property type="match status" value="1"/>
</dbReference>
<comment type="similarity">
    <text evidence="1">Belongs to the adrenodoxin/putidaredoxin family.</text>
</comment>
<evidence type="ECO:0000259" key="7">
    <source>
        <dbReference type="PROSITE" id="PS51085"/>
    </source>
</evidence>
<dbReference type="GO" id="GO:0005829">
    <property type="term" value="C:cytosol"/>
    <property type="evidence" value="ECO:0007669"/>
    <property type="project" value="TreeGrafter"/>
</dbReference>
<dbReference type="PANTHER" id="PTHR23426:SF65">
    <property type="entry name" value="FERREDOXIN-2, MITOCHONDRIAL"/>
    <property type="match status" value="1"/>
</dbReference>
<dbReference type="GO" id="GO:0140647">
    <property type="term" value="P:P450-containing electron transport chain"/>
    <property type="evidence" value="ECO:0007669"/>
    <property type="project" value="InterPro"/>
</dbReference>
<dbReference type="Gene3D" id="3.10.20.30">
    <property type="match status" value="1"/>
</dbReference>